<comment type="similarity">
    <text evidence="1 2">Belongs to the UPF0301 (AlgH) family.</text>
</comment>
<dbReference type="RefSeq" id="WP_015555262.1">
    <property type="nucleotide sequence ID" value="NC_021036.1"/>
</dbReference>
<dbReference type="InterPro" id="IPR003774">
    <property type="entry name" value="AlgH-like"/>
</dbReference>
<dbReference type="Pfam" id="PF02622">
    <property type="entry name" value="DUF179"/>
    <property type="match status" value="1"/>
</dbReference>
<dbReference type="OrthoDB" id="9807486at2"/>
<dbReference type="GO" id="GO:0005829">
    <property type="term" value="C:cytosol"/>
    <property type="evidence" value="ECO:0007669"/>
    <property type="project" value="TreeGrafter"/>
</dbReference>
<gene>
    <name evidence="3" type="ORF">KUK_0266</name>
</gene>
<dbReference type="SUPFAM" id="SSF143456">
    <property type="entry name" value="VC0467-like"/>
    <property type="match status" value="1"/>
</dbReference>
<reference evidence="3" key="1">
    <citation type="journal article" date="2012" name="Vet. Microbiol.">
        <title>Comparative genomic analyses of the Taylorellae.</title>
        <authorList>
            <person name="Hauser H."/>
            <person name="Richter D.C."/>
            <person name="van Tonder A."/>
            <person name="Clark L."/>
            <person name="Preston A."/>
        </authorList>
    </citation>
    <scope>NUCLEOTIDE SEQUENCE</scope>
    <source>
        <strain evidence="3">14/56</strain>
    </source>
</reference>
<sequence length="193" mass="21362">MALNKLALSGYFLVAMPSSGESIFDNSVVYILKHDEEGALGVVINKPSPHDLTDFVEPMNPDLDDANIHEIPKDSWGKIQEKFPESKILTGGPLGLDHILVVTEGDTMPEMLDSTEILQDYAKGTGSKRLVVFNGYSSWAPNQLEEEIVSNYWITLKGDLSLIFEVPIEDRYRKAFEFIGIEPHDLHGGSGNA</sequence>
<organism evidence="3">
    <name type="scientific">Taylorella equigenitalis 14/56</name>
    <dbReference type="NCBI Taxonomy" id="1091497"/>
    <lineage>
        <taxon>Bacteria</taxon>
        <taxon>Pseudomonadati</taxon>
        <taxon>Pseudomonadota</taxon>
        <taxon>Betaproteobacteria</taxon>
        <taxon>Burkholderiales</taxon>
        <taxon>Alcaligenaceae</taxon>
        <taxon>Taylorella</taxon>
    </lineage>
</organism>
<dbReference type="AlphaFoldDB" id="I7JIY0"/>
<dbReference type="KEGG" id="teg:KUK_0266"/>
<evidence type="ECO:0000256" key="2">
    <source>
        <dbReference type="HAMAP-Rule" id="MF_00758"/>
    </source>
</evidence>
<dbReference type="PANTHER" id="PTHR30327:SF1">
    <property type="entry name" value="UPF0301 PROTEIN YQGE"/>
    <property type="match status" value="1"/>
</dbReference>
<dbReference type="EMBL" id="HE681423">
    <property type="protein sequence ID" value="CCG17583.1"/>
    <property type="molecule type" value="Genomic_DNA"/>
</dbReference>
<dbReference type="Gene3D" id="3.40.1740.10">
    <property type="entry name" value="VC0467-like"/>
    <property type="match status" value="1"/>
</dbReference>
<name>I7JIY0_9BURK</name>
<evidence type="ECO:0000313" key="3">
    <source>
        <dbReference type="EMBL" id="CCG17583.1"/>
    </source>
</evidence>
<evidence type="ECO:0000256" key="1">
    <source>
        <dbReference type="ARBA" id="ARBA00009600"/>
    </source>
</evidence>
<dbReference type="HAMAP" id="MF_00758">
    <property type="entry name" value="UPF0301"/>
    <property type="match status" value="1"/>
</dbReference>
<dbReference type="PANTHER" id="PTHR30327">
    <property type="entry name" value="UNCHARACTERIZED PROTEIN YQGE"/>
    <property type="match status" value="1"/>
</dbReference>
<accession>I7JIY0</accession>
<dbReference type="HOGENOM" id="CLU_057596_1_0_4"/>
<proteinExistence type="inferred from homology"/>
<protein>
    <recommendedName>
        <fullName evidence="2">UPF0301 protein KUK_0266</fullName>
    </recommendedName>
</protein>